<name>T1XGL6_VARPD</name>
<dbReference type="HOGENOM" id="CLU_2385293_0_0_4"/>
<feature type="region of interest" description="Disordered" evidence="1">
    <location>
        <begin position="25"/>
        <end position="46"/>
    </location>
</feature>
<feature type="region of interest" description="Disordered" evidence="1">
    <location>
        <begin position="64"/>
        <end position="95"/>
    </location>
</feature>
<evidence type="ECO:0000313" key="4">
    <source>
        <dbReference type="Proteomes" id="UP000016223"/>
    </source>
</evidence>
<feature type="chain" id="PRO_5004586081" description="Lipoprotein" evidence="2">
    <location>
        <begin position="23"/>
        <end position="95"/>
    </location>
</feature>
<gene>
    <name evidence="3" type="ORF">VAPA_1c44100</name>
</gene>
<dbReference type="OrthoDB" id="8858271at2"/>
<proteinExistence type="predicted"/>
<organism evidence="3 4">
    <name type="scientific">Variovorax paradoxus B4</name>
    <dbReference type="NCBI Taxonomy" id="1246301"/>
    <lineage>
        <taxon>Bacteria</taxon>
        <taxon>Pseudomonadati</taxon>
        <taxon>Pseudomonadota</taxon>
        <taxon>Betaproteobacteria</taxon>
        <taxon>Burkholderiales</taxon>
        <taxon>Comamonadaceae</taxon>
        <taxon>Variovorax</taxon>
    </lineage>
</organism>
<evidence type="ECO:0000256" key="1">
    <source>
        <dbReference type="SAM" id="MobiDB-lite"/>
    </source>
</evidence>
<dbReference type="EMBL" id="CP003911">
    <property type="protein sequence ID" value="AGU51484.1"/>
    <property type="molecule type" value="Genomic_DNA"/>
</dbReference>
<evidence type="ECO:0000313" key="3">
    <source>
        <dbReference type="EMBL" id="AGU51484.1"/>
    </source>
</evidence>
<evidence type="ECO:0008006" key="5">
    <source>
        <dbReference type="Google" id="ProtNLM"/>
    </source>
</evidence>
<keyword evidence="2" id="KW-0732">Signal</keyword>
<feature type="signal peptide" evidence="2">
    <location>
        <begin position="1"/>
        <end position="22"/>
    </location>
</feature>
<sequence length="95" mass="9670">MIRIHHLASLLAAAGLSGCIMLAPPPPHGPPPGWSGHAGFRGEAPPRPPMAAWDVCAGQAEGARPVLPGPRADSLSGTCERGPGGALEFRPPQGR</sequence>
<protein>
    <recommendedName>
        <fullName evidence="5">Lipoprotein</fullName>
    </recommendedName>
</protein>
<accession>T1XGL6</accession>
<dbReference type="Proteomes" id="UP000016223">
    <property type="component" value="Chromosome 1"/>
</dbReference>
<reference evidence="3 4" key="1">
    <citation type="submission" date="2012-10" db="EMBL/GenBank/DDBJ databases">
        <title>Genome sequence of Variovorax paradoxus B4.</title>
        <authorList>
            <person name="Schuldes J."/>
            <person name="Brandt U."/>
            <person name="Hiessl S."/>
            <person name="Wuebbeler J.H."/>
            <person name="Thuermer A."/>
            <person name="Steinbuechel A."/>
            <person name="Daniel R."/>
        </authorList>
    </citation>
    <scope>NUCLEOTIDE SEQUENCE [LARGE SCALE GENOMIC DNA]</scope>
    <source>
        <strain evidence="3 4">B4</strain>
    </source>
</reference>
<dbReference type="KEGG" id="vpd:VAPA_1c44100"/>
<dbReference type="PROSITE" id="PS51257">
    <property type="entry name" value="PROKAR_LIPOPROTEIN"/>
    <property type="match status" value="1"/>
</dbReference>
<evidence type="ECO:0000256" key="2">
    <source>
        <dbReference type="SAM" id="SignalP"/>
    </source>
</evidence>
<dbReference type="AlphaFoldDB" id="T1XGL6"/>